<keyword evidence="2" id="KW-0833">Ubl conjugation pathway</keyword>
<organism evidence="7 8">
    <name type="scientific">Peronospora belbahrii</name>
    <dbReference type="NCBI Taxonomy" id="622444"/>
    <lineage>
        <taxon>Eukaryota</taxon>
        <taxon>Sar</taxon>
        <taxon>Stramenopiles</taxon>
        <taxon>Oomycota</taxon>
        <taxon>Peronosporomycetes</taxon>
        <taxon>Peronosporales</taxon>
        <taxon>Peronosporaceae</taxon>
        <taxon>Peronospora</taxon>
    </lineage>
</organism>
<evidence type="ECO:0000256" key="1">
    <source>
        <dbReference type="ARBA" id="ARBA00022670"/>
    </source>
</evidence>
<keyword evidence="5" id="KW-0812">Transmembrane</keyword>
<evidence type="ECO:0000313" key="8">
    <source>
        <dbReference type="Proteomes" id="UP001158986"/>
    </source>
</evidence>
<dbReference type="Proteomes" id="UP001158986">
    <property type="component" value="Unassembled WGS sequence"/>
</dbReference>
<dbReference type="Pfam" id="PF12030">
    <property type="entry name" value="DUF3517"/>
    <property type="match status" value="1"/>
</dbReference>
<feature type="region of interest" description="Disordered" evidence="4">
    <location>
        <begin position="2352"/>
        <end position="2377"/>
    </location>
</feature>
<dbReference type="PANTHER" id="PTHR24006">
    <property type="entry name" value="UBIQUITIN CARBOXYL-TERMINAL HYDROLASE"/>
    <property type="match status" value="1"/>
</dbReference>
<dbReference type="Gene3D" id="2.30.30.140">
    <property type="match status" value="1"/>
</dbReference>
<dbReference type="InterPro" id="IPR018200">
    <property type="entry name" value="USP_CS"/>
</dbReference>
<protein>
    <recommendedName>
        <fullName evidence="6">USP domain-containing protein</fullName>
    </recommendedName>
</protein>
<keyword evidence="1" id="KW-0645">Protease</keyword>
<dbReference type="PANTHER" id="PTHR24006:SF827">
    <property type="entry name" value="UBIQUITIN CARBOXYL-TERMINAL HYDROLASE 34"/>
    <property type="match status" value="1"/>
</dbReference>
<evidence type="ECO:0000256" key="4">
    <source>
        <dbReference type="SAM" id="MobiDB-lite"/>
    </source>
</evidence>
<dbReference type="InterPro" id="IPR021905">
    <property type="entry name" value="DUF3517"/>
</dbReference>
<reference evidence="7 8" key="1">
    <citation type="submission" date="2021-11" db="EMBL/GenBank/DDBJ databases">
        <authorList>
            <person name="Islam A."/>
            <person name="Islam S."/>
            <person name="Flora M.S."/>
            <person name="Rahman M."/>
            <person name="Ziaur R.M."/>
            <person name="Epstein J.H."/>
            <person name="Hassan M."/>
            <person name="Klassen M."/>
            <person name="Woodard K."/>
            <person name="Webb A."/>
            <person name="Webby R.J."/>
            <person name="El Zowalaty M.E."/>
        </authorList>
    </citation>
    <scope>NUCLEOTIDE SEQUENCE [LARGE SCALE GENOMIC DNA]</scope>
    <source>
        <strain evidence="7">Pbs1</strain>
    </source>
</reference>
<accession>A0ABN8D8Y6</accession>
<feature type="region of interest" description="Disordered" evidence="4">
    <location>
        <begin position="1310"/>
        <end position="1333"/>
    </location>
</feature>
<dbReference type="InterPro" id="IPR028889">
    <property type="entry name" value="USP"/>
</dbReference>
<dbReference type="Pfam" id="PF00443">
    <property type="entry name" value="UCH"/>
    <property type="match status" value="1"/>
</dbReference>
<dbReference type="InterPro" id="IPR001394">
    <property type="entry name" value="Peptidase_C19_UCH"/>
</dbReference>
<feature type="region of interest" description="Disordered" evidence="4">
    <location>
        <begin position="2252"/>
        <end position="2288"/>
    </location>
</feature>
<keyword evidence="5" id="KW-1133">Transmembrane helix</keyword>
<evidence type="ECO:0000256" key="2">
    <source>
        <dbReference type="ARBA" id="ARBA00022786"/>
    </source>
</evidence>
<sequence>MQYEYIGGLEVTYGNALAAGGGFHRVTNAEGSAAEVSPHTFLWYQLLSPTNPKVPSDSSSDSNPILAIIHLRIGKEHESKIESTWRKLEKAIDRQNGRFLWYQVMEFQGCTSFLAQSKQQQQQHEIRPLKEIRVVRDLKDIPEGFEVLDEPLLSQDGDRCGFNIVLVECLDTAELRTYLCFRRLGNEDFAGSKWSILNQKPGNWIDVKDLSSNKWSVAQILHQSMSEIRVHIPTWRKGRDEFLSCSTCRNRVAKLGTHTNVHMSPAYPFPCKQGGMWNVNMKDLQHAREQFDTCFYDRDRQKSYLPQLLVPFIEKSLLCTFLSSDLADEMNAFHQHVLKNVVACMLGNDADSVMVYMLSLLRMILNGHSSCMFFYIKYPGSYTAEKCQRLVYTSYLVSPDALTAIPTRHPCRSFYFIDNVDFFVQAGGFRLILQRLEHMDVALTEVLLYCTILNEAKPCLTQQKRRRSSPTVRRRSTETQTEVFFREFLNATFSRLRRMSGEELKHDDGLIDQIVSMLDLLCWDGLLLGGGSSESSVDESTAADFSALSCDVSFAEAIEIFHLDLSKKFICCPYLSQRLLGITRIKDLISMAQRKDAFDRKASLSLRRASSFISTTASLSASTLSTAASFHASTPGEQPVTQWLRTKYLVEWLTASDILEVMLGDREACIKYSLQEGTHLEILKRSKKIFGFVAAHGLLAEQHIVSMWKTAMSQLRSGRKAVFDILISICSVLSADLIDVVVMLLTQVPASDYDELIVHFIERVVMIASKLVVDAETGGFKMSLTSLVSAASGSRSKLSASVEKDIEVLNKVVSLCCTLYWNAIIQTEASNDSGVNSNFGLRVSMRSEVETALADSLNYVQKLWDSAGASSTASGKKQQQLFSEYLRQCAENIKSGTVVETSMSLIQRIVDGYGGSSASLGASTLSLARTSSPSTTSSELLKEMNNVHNIVPVVVEAIINYVAQSNSINQTPTAHVAVMKKRLAFLGYIVTKSDLKLPFDAVCQLWGCFNGPKSTIEERDVFFAWLMTVIPDPNNFVHRAYSGQTGFSETVVNEIFRSLTGSQSSSAHNENTTQICLDMQSMSKEAFWVLERLFRFVNTSARRITSTSVVGSAHTRSFSDKTREVDGFVVESLDLQGLETLYDVALRAENDDVSQQATNYLIYLQLHVGSKLVRREVWADFVEMCLQRLKEAVKGPIHASKTREVLRLLVLLSTFLHQSVVQSQESEGVFDGPEGLAVYVRTQGGRVAAPFRYHLRRTSLVSELRDRIAKDTGHPADRVRIVNSAKTKLTAQGHGKFTLEKARVFSPSAASSRSFSGRSLTQTAPAPSRRNGKHSSYVDAILLSKVESDTSGHTNRSVVDFHGSVGVAAAAAAGVGGAGNNSSPESDWYAIKTEISGNDTWISLLFDQLSYDDGTAEEAWKVLKLLTTNEEMEKQMRTLNGVLAIDGSIRRKTSSFKWDTLLDLRCPPKLLYLLELVEKFALCGDGRHDDDDEENDESDNRVHEADRSIGTVNAWSASFLELGGRAHLEEFILLLNPRQLLTQGALCFMCLSKLLKLLRHFVLVEFNLAGEDGESFENNPQQLIHQLLETLSSLQTIDEASREANCSTVVARKSVLSKAQLVATEEDQLNATPQPLSLAMYSRPQVEDRDNVDDIPSDAYLMTRLISCIATWTLVATQSALVLLESYPDYGKIMLRCLVESRYKPVRLEAANAIAALSTTRNKLQEDRVACCNYFLRLLGEYSGPVNDEEYYNVFRVLVTSAEDLTQFGILMPCQILCRRIKAFKIESDVQVGSASLSARRSSMEGSKHWASTSGSELGNRVHPPSPDLLLKGQLSTLLAIIKRIPVVLASGLVETPYDGRTLREVVVQTLHEEEGIINELYHECLFATPDKSADGEAQSGGSDRCAISVPAPPSSQHYLRQPKCRSDTCRGVAFDLLTELCIDNTGGLRFLLTQIADQHTLERPPDHTATTSVSLTSKRKSSKSSKAQLLQRGKYVGLKNLGCTCYLNSIVQSFFMMPRFRRHVLRLQLSSSGSDKLEAASLTYELQSLFAHLEGSAKPYYNPRLFTRAMKTWDGETVDVNVQQDACEFLTSFFQQIESEMNGISAGSGDYYRSDENILNTFFGGEFSNELVAEGGRYSERFEPFHFISVPVRDRKNLKESLDGWVEGERVSYSWETGSNSKNKDGTGNDGEDDEKVTLETHKRISISKLPSYLIIHLKRFEFDFEKMQQIKLHDRFEFPTELDMYPYTKEGQQEKRKRSASSADDVATSHDVRLSTSSESIDDGRTTAPECSQYELVGTVVHLGTAHSGHYYSFLRDQQMPRDKNEWYEFNDTLVTPFDPAHIPEECFGGEESTRIRHGSTSGSPPPEEGSPQHAEMKNRSSFMLFYARTPPELRIVSEFDAPCVSFSNAVLAVVFCARLKKRASAKLVHLRNLANVVAPERIRKLIAMENLLFWRKRYLYETRCLKFTYNLLRSCLVGLENAKSMAVLPHFEPVEVQFEALQVATKFVFGTLWQGGDVSKVLEWRLILQALYHSDIGGCRWFLSTMEANESLLLELLVFNEHREIRELMASVLSEAIVTTSNTEFEEEADKGPHALSGIAKKQLPASFEFMFFLIQLMPALLSVPVHHHRQFFLTMYDFVQTGRNEGSFLVVNGVVGAIVALLTGLGSTQPLLQLHLKKHKSKQILKRIDLSVTILKLLSVLVRCSLPPAMDVDADADHPLTLPSNMAHDHVDLTPADHDVLLNERFITLLTQRANHYTKETKPLEQIVSHLCWESRRVTAAFVETVMHGIEVEDHHDVKPYFRTLHTLFKIRDSLAVERLTDGLTKLVAVMASQQRYYKATETSLDMLARLAKRHSGVTQWLRDNRQSCVWMEKWLLAHRGVEGYLQQRKTVLVKPNSTSSWVNVSGTSSGLISAVDRSITKLLPRIRSILDPKAVVETFYDSDDNPQRLVGKRVRVKWAKDKWYEGVVKQFNEDTYEHFVVYDDGDKRSYHMSEKIFYVVDLMPSPKPRKKKH</sequence>
<evidence type="ECO:0000256" key="5">
    <source>
        <dbReference type="SAM" id="Phobius"/>
    </source>
</evidence>
<evidence type="ECO:0000259" key="6">
    <source>
        <dbReference type="PROSITE" id="PS50235"/>
    </source>
</evidence>
<comment type="caution">
    <text evidence="7">The sequence shown here is derived from an EMBL/GenBank/DDBJ whole genome shotgun (WGS) entry which is preliminary data.</text>
</comment>
<dbReference type="InterPro" id="IPR050164">
    <property type="entry name" value="Peptidase_C19"/>
</dbReference>
<feature type="region of interest" description="Disordered" evidence="4">
    <location>
        <begin position="1963"/>
        <end position="1987"/>
    </location>
</feature>
<feature type="domain" description="USP" evidence="6">
    <location>
        <begin position="1997"/>
        <end position="2392"/>
    </location>
</feature>
<dbReference type="Gene3D" id="3.90.70.10">
    <property type="entry name" value="Cysteine proteinases"/>
    <property type="match status" value="1"/>
</dbReference>
<dbReference type="EMBL" id="CAKLCB010000381">
    <property type="protein sequence ID" value="CAH0521617.1"/>
    <property type="molecule type" value="Genomic_DNA"/>
</dbReference>
<keyword evidence="5" id="KW-0472">Membrane</keyword>
<feature type="transmembrane region" description="Helical" evidence="5">
    <location>
        <begin position="2613"/>
        <end position="2631"/>
    </location>
</feature>
<gene>
    <name evidence="7" type="ORF">PBS001_LOCUS8060</name>
</gene>
<dbReference type="SUPFAM" id="SSF54001">
    <property type="entry name" value="Cysteine proteinases"/>
    <property type="match status" value="1"/>
</dbReference>
<feature type="transmembrane region" description="Helical" evidence="5">
    <location>
        <begin position="2651"/>
        <end position="2676"/>
    </location>
</feature>
<evidence type="ECO:0000313" key="7">
    <source>
        <dbReference type="EMBL" id="CAH0521617.1"/>
    </source>
</evidence>
<evidence type="ECO:0000256" key="3">
    <source>
        <dbReference type="ARBA" id="ARBA00022801"/>
    </source>
</evidence>
<proteinExistence type="predicted"/>
<dbReference type="InterPro" id="IPR038765">
    <property type="entry name" value="Papain-like_cys_pep_sf"/>
</dbReference>
<name>A0ABN8D8Y6_9STRA</name>
<dbReference type="CDD" id="cd20404">
    <property type="entry name" value="Tudor_Agenet_AtEML-like"/>
    <property type="match status" value="1"/>
</dbReference>
<dbReference type="PROSITE" id="PS00973">
    <property type="entry name" value="USP_2"/>
    <property type="match status" value="1"/>
</dbReference>
<keyword evidence="3" id="KW-0378">Hydrolase</keyword>
<dbReference type="InterPro" id="IPR056850">
    <property type="entry name" value="ARM_UBP34_24_USP9X_Y"/>
</dbReference>
<dbReference type="Pfam" id="PF25010">
    <property type="entry name" value="ARM_UBP24_USP9X-Y"/>
    <property type="match status" value="1"/>
</dbReference>
<dbReference type="PROSITE" id="PS50235">
    <property type="entry name" value="USP_3"/>
    <property type="match status" value="1"/>
</dbReference>
<feature type="compositionally biased region" description="Low complexity" evidence="4">
    <location>
        <begin position="1310"/>
        <end position="1319"/>
    </location>
</feature>
<keyword evidence="8" id="KW-1185">Reference proteome</keyword>